<keyword evidence="5" id="KW-0378">Hydrolase</keyword>
<reference evidence="6" key="1">
    <citation type="journal article" date="2019" name="Int. J. Syst. Evol. Microbiol.">
        <title>The Global Catalogue of Microorganisms (GCM) 10K type strain sequencing project: providing services to taxonomists for standard genome sequencing and annotation.</title>
        <authorList>
            <consortium name="The Broad Institute Genomics Platform"/>
            <consortium name="The Broad Institute Genome Sequencing Center for Infectious Disease"/>
            <person name="Wu L."/>
            <person name="Ma J."/>
        </authorList>
    </citation>
    <scope>NUCLEOTIDE SEQUENCE [LARGE SCALE GENOMIC DNA]</scope>
    <source>
        <strain evidence="6">CCUG 59189</strain>
    </source>
</reference>
<sequence>MNKKEKTILPQLRFHRFKDYPAWNIDNFGNIVVPVEERAGTKKYTLMSVTSGVGLIPQIEKFGREIAGSAYKNYYVIKKNDLAYNKSATKQFPEGYISMLKEYEEAALPNSIFTCFRVTDKECDPRFFDHLFHNNYHGSWLRKYIEVGARAHGSLSIDTQHLWDMPVALPRIEEQQKIADCLSSLDDLITAEDKKLEVYKAHKKGLMQKLFPADGKTVPEWRFPEFRGSGEWVKKSLGQLGELVSGLTYSPDDIRESGLLVLRSSNIKNNVITLDDNVYVRTDISGANHSVENDILICVRNGSKALIGKNAIIPKGMPLCTHGAFMTIFRTKFSKFVFQLLQSNSYEKQVKADLGATINSINGSQLRKYVFYIPKDIKEQEKIANCLSDLDTLITSQAEKIESLKVHKKGLMQGLFPSVEEVGE</sequence>
<evidence type="ECO:0000313" key="5">
    <source>
        <dbReference type="EMBL" id="MFD1174785.1"/>
    </source>
</evidence>
<dbReference type="PANTHER" id="PTHR30408:SF12">
    <property type="entry name" value="TYPE I RESTRICTION ENZYME MJAVIII SPECIFICITY SUBUNIT"/>
    <property type="match status" value="1"/>
</dbReference>
<dbReference type="Gene3D" id="1.10.287.1120">
    <property type="entry name" value="Bipartite methylase S protein"/>
    <property type="match status" value="1"/>
</dbReference>
<keyword evidence="2" id="KW-0680">Restriction system</keyword>
<dbReference type="CDD" id="cd17265">
    <property type="entry name" value="RMtype1_S_Eco4255III-TRD2-CR2_like"/>
    <property type="match status" value="1"/>
</dbReference>
<dbReference type="InterPro" id="IPR000055">
    <property type="entry name" value="Restrct_endonuc_typeI_TRD"/>
</dbReference>
<dbReference type="SUPFAM" id="SSF116734">
    <property type="entry name" value="DNA methylase specificity domain"/>
    <property type="match status" value="2"/>
</dbReference>
<dbReference type="PANTHER" id="PTHR30408">
    <property type="entry name" value="TYPE-1 RESTRICTION ENZYME ECOKI SPECIFICITY PROTEIN"/>
    <property type="match status" value="1"/>
</dbReference>
<keyword evidence="6" id="KW-1185">Reference proteome</keyword>
<dbReference type="InterPro" id="IPR052021">
    <property type="entry name" value="Type-I_RS_S_subunit"/>
</dbReference>
<dbReference type="Proteomes" id="UP001597262">
    <property type="component" value="Unassembled WGS sequence"/>
</dbReference>
<protein>
    <submittedName>
        <fullName evidence="5">Restriction endonuclease subunit S</fullName>
    </submittedName>
</protein>
<proteinExistence type="inferred from homology"/>
<feature type="domain" description="Type I restriction modification DNA specificity" evidence="4">
    <location>
        <begin position="68"/>
        <end position="196"/>
    </location>
</feature>
<comment type="caution">
    <text evidence="5">The sequence shown here is derived from an EMBL/GenBank/DDBJ whole genome shotgun (WGS) entry which is preliminary data.</text>
</comment>
<dbReference type="EMBL" id="JBHTLM010000001">
    <property type="protein sequence ID" value="MFD1174785.1"/>
    <property type="molecule type" value="Genomic_DNA"/>
</dbReference>
<keyword evidence="5" id="KW-0255">Endonuclease</keyword>
<dbReference type="RefSeq" id="WP_379315512.1">
    <property type="nucleotide sequence ID" value="NZ_JBHTLM010000001.1"/>
</dbReference>
<dbReference type="Pfam" id="PF01420">
    <property type="entry name" value="Methylase_S"/>
    <property type="match status" value="2"/>
</dbReference>
<keyword evidence="5" id="KW-0540">Nuclease</keyword>
<keyword evidence="3" id="KW-0238">DNA-binding</keyword>
<evidence type="ECO:0000256" key="3">
    <source>
        <dbReference type="ARBA" id="ARBA00023125"/>
    </source>
</evidence>
<accession>A0ABW3RSV0</accession>
<dbReference type="GO" id="GO:0004519">
    <property type="term" value="F:endonuclease activity"/>
    <property type="evidence" value="ECO:0007669"/>
    <property type="project" value="UniProtKB-KW"/>
</dbReference>
<dbReference type="Gene3D" id="3.90.220.20">
    <property type="entry name" value="DNA methylase specificity domains"/>
    <property type="match status" value="2"/>
</dbReference>
<evidence type="ECO:0000256" key="2">
    <source>
        <dbReference type="ARBA" id="ARBA00022747"/>
    </source>
</evidence>
<evidence type="ECO:0000313" key="6">
    <source>
        <dbReference type="Proteomes" id="UP001597262"/>
    </source>
</evidence>
<feature type="domain" description="Type I restriction modification DNA specificity" evidence="4">
    <location>
        <begin position="231"/>
        <end position="405"/>
    </location>
</feature>
<comment type="similarity">
    <text evidence="1">Belongs to the type-I restriction system S methylase family.</text>
</comment>
<evidence type="ECO:0000259" key="4">
    <source>
        <dbReference type="Pfam" id="PF01420"/>
    </source>
</evidence>
<gene>
    <name evidence="5" type="ORF">ACFQ3W_00480</name>
</gene>
<organism evidence="5 6">
    <name type="scientific">Paenibacillus puldeungensis</name>
    <dbReference type="NCBI Taxonomy" id="696536"/>
    <lineage>
        <taxon>Bacteria</taxon>
        <taxon>Bacillati</taxon>
        <taxon>Bacillota</taxon>
        <taxon>Bacilli</taxon>
        <taxon>Bacillales</taxon>
        <taxon>Paenibacillaceae</taxon>
        <taxon>Paenibacillus</taxon>
    </lineage>
</organism>
<evidence type="ECO:0000256" key="1">
    <source>
        <dbReference type="ARBA" id="ARBA00010923"/>
    </source>
</evidence>
<name>A0ABW3RSV0_9BACL</name>
<dbReference type="InterPro" id="IPR044946">
    <property type="entry name" value="Restrct_endonuc_typeI_TRD_sf"/>
</dbReference>